<reference evidence="8 9" key="1">
    <citation type="journal article" date="2022" name="Int. J. Syst. Evol. Microbiol.">
        <title>Flavobacterium ammonificans sp. nov. and Flavobacterium ammoniigenes sp. nov., ammonifying bacteria isolated from surface river water.</title>
        <authorList>
            <person name="Watanabe K."/>
            <person name="Kitamura T."/>
            <person name="Ogata Y."/>
            <person name="Shindo C."/>
            <person name="Suda W."/>
        </authorList>
    </citation>
    <scope>NUCLEOTIDE SEQUENCE [LARGE SCALE GENOMIC DNA]</scope>
    <source>
        <strain evidence="8 9">GENT5</strain>
    </source>
</reference>
<sequence>MDIPDYLQRFTERLQIQRYSPSSIKNYQSNVSLFLTIASHKYTPAEEIEIAAIEKYIFWKIKKDNISASHQRIILASIAKFYELVLEKRINLKHLYPQRKEYKLPNYLTFNEVTKLIDITTNLKHKSIIMLLYSGGLRLSEVVNLKITDIDSNSMTITIRQAKGKKKRQVMLSESFLLIFRQYYLKYQPSCYVFEGQNNLQYSGRSIQQIVKQSALKSGINKKVSPHILRHSFATHLLDMGTDIRSIQELLGHSYLNTTKIYIQLTDVAKNKIKSPLDRL</sequence>
<organism evidence="8 9">
    <name type="scientific">Flavobacterium ammoniigenes</name>
    <dbReference type="NCBI Taxonomy" id="1751095"/>
    <lineage>
        <taxon>Bacteria</taxon>
        <taxon>Pseudomonadati</taxon>
        <taxon>Bacteroidota</taxon>
        <taxon>Flavobacteriia</taxon>
        <taxon>Flavobacteriales</taxon>
        <taxon>Flavobacteriaceae</taxon>
        <taxon>Flavobacterium</taxon>
    </lineage>
</organism>
<evidence type="ECO:0000259" key="6">
    <source>
        <dbReference type="PROSITE" id="PS51898"/>
    </source>
</evidence>
<dbReference type="InterPro" id="IPR011010">
    <property type="entry name" value="DNA_brk_join_enz"/>
</dbReference>
<dbReference type="InterPro" id="IPR002104">
    <property type="entry name" value="Integrase_catalytic"/>
</dbReference>
<dbReference type="Pfam" id="PF13495">
    <property type="entry name" value="Phage_int_SAM_4"/>
    <property type="match status" value="1"/>
</dbReference>
<keyword evidence="3 5" id="KW-0238">DNA-binding</keyword>
<evidence type="ECO:0000313" key="8">
    <source>
        <dbReference type="EMBL" id="BDB53808.1"/>
    </source>
</evidence>
<proteinExistence type="inferred from homology"/>
<dbReference type="InterPro" id="IPR013762">
    <property type="entry name" value="Integrase-like_cat_sf"/>
</dbReference>
<dbReference type="PROSITE" id="PS51898">
    <property type="entry name" value="TYR_RECOMBINASE"/>
    <property type="match status" value="1"/>
</dbReference>
<evidence type="ECO:0000313" key="9">
    <source>
        <dbReference type="Proteomes" id="UP001319867"/>
    </source>
</evidence>
<dbReference type="InterPro" id="IPR044068">
    <property type="entry name" value="CB"/>
</dbReference>
<dbReference type="PROSITE" id="PS51900">
    <property type="entry name" value="CB"/>
    <property type="match status" value="1"/>
</dbReference>
<dbReference type="PANTHER" id="PTHR30349">
    <property type="entry name" value="PHAGE INTEGRASE-RELATED"/>
    <property type="match status" value="1"/>
</dbReference>
<dbReference type="InterPro" id="IPR050090">
    <property type="entry name" value="Tyrosine_recombinase_XerCD"/>
</dbReference>
<dbReference type="PANTHER" id="PTHR30349:SF64">
    <property type="entry name" value="PROPHAGE INTEGRASE INTD-RELATED"/>
    <property type="match status" value="1"/>
</dbReference>
<dbReference type="Gene3D" id="1.10.443.10">
    <property type="entry name" value="Intergrase catalytic core"/>
    <property type="match status" value="1"/>
</dbReference>
<dbReference type="Proteomes" id="UP001319867">
    <property type="component" value="Chromosome"/>
</dbReference>
<name>A0ABM7V135_9FLAO</name>
<dbReference type="Pfam" id="PF00589">
    <property type="entry name" value="Phage_integrase"/>
    <property type="match status" value="1"/>
</dbReference>
<dbReference type="SUPFAM" id="SSF56349">
    <property type="entry name" value="DNA breaking-rejoining enzymes"/>
    <property type="match status" value="1"/>
</dbReference>
<keyword evidence="2" id="KW-0229">DNA integration</keyword>
<keyword evidence="9" id="KW-1185">Reference proteome</keyword>
<gene>
    <name evidence="8" type="ORF">GENT5_01130</name>
</gene>
<dbReference type="EMBL" id="AP025184">
    <property type="protein sequence ID" value="BDB53808.1"/>
    <property type="molecule type" value="Genomic_DNA"/>
</dbReference>
<comment type="similarity">
    <text evidence="1">Belongs to the 'phage' integrase family.</text>
</comment>
<feature type="domain" description="Tyr recombinase" evidence="6">
    <location>
        <begin position="103"/>
        <end position="278"/>
    </location>
</feature>
<evidence type="ECO:0000259" key="7">
    <source>
        <dbReference type="PROSITE" id="PS51900"/>
    </source>
</evidence>
<dbReference type="Gene3D" id="1.10.150.130">
    <property type="match status" value="1"/>
</dbReference>
<evidence type="ECO:0000256" key="4">
    <source>
        <dbReference type="ARBA" id="ARBA00023172"/>
    </source>
</evidence>
<evidence type="ECO:0000256" key="5">
    <source>
        <dbReference type="PROSITE-ProRule" id="PRU01248"/>
    </source>
</evidence>
<evidence type="ECO:0000256" key="3">
    <source>
        <dbReference type="ARBA" id="ARBA00023125"/>
    </source>
</evidence>
<accession>A0ABM7V135</accession>
<evidence type="ECO:0000256" key="1">
    <source>
        <dbReference type="ARBA" id="ARBA00008857"/>
    </source>
</evidence>
<keyword evidence="4" id="KW-0233">DNA recombination</keyword>
<dbReference type="RefSeq" id="WP_229317408.1">
    <property type="nucleotide sequence ID" value="NZ_AP025184.1"/>
</dbReference>
<protein>
    <submittedName>
        <fullName evidence="8">Integrase</fullName>
    </submittedName>
</protein>
<feature type="domain" description="Core-binding (CB)" evidence="7">
    <location>
        <begin position="1"/>
        <end position="86"/>
    </location>
</feature>
<dbReference type="InterPro" id="IPR010998">
    <property type="entry name" value="Integrase_recombinase_N"/>
</dbReference>
<dbReference type="InterPro" id="IPR004107">
    <property type="entry name" value="Integrase_SAM-like_N"/>
</dbReference>
<reference evidence="8 9" key="2">
    <citation type="journal article" date="2022" name="Microorganisms">
        <title>Complete Genome Sequences of Two Flavobacterium ammonificans Strains and a Flavobacterium ammoniigenes Strain of Ammonifying Bacterioplankton Isolated from Surface River Water.</title>
        <authorList>
            <person name="Suda W."/>
            <person name="Ogata Y."/>
            <person name="Shindo C."/>
            <person name="Watanabe K."/>
        </authorList>
    </citation>
    <scope>NUCLEOTIDE SEQUENCE [LARGE SCALE GENOMIC DNA]</scope>
    <source>
        <strain evidence="8 9">GENT5</strain>
    </source>
</reference>
<evidence type="ECO:0000256" key="2">
    <source>
        <dbReference type="ARBA" id="ARBA00022908"/>
    </source>
</evidence>